<dbReference type="OrthoDB" id="436274at2759"/>
<proteinExistence type="predicted"/>
<organism evidence="3 4">
    <name type="scientific">Symbiodinium necroappetens</name>
    <dbReference type="NCBI Taxonomy" id="1628268"/>
    <lineage>
        <taxon>Eukaryota</taxon>
        <taxon>Sar</taxon>
        <taxon>Alveolata</taxon>
        <taxon>Dinophyceae</taxon>
        <taxon>Suessiales</taxon>
        <taxon>Symbiodiniaceae</taxon>
        <taxon>Symbiodinium</taxon>
    </lineage>
</organism>
<dbReference type="Proteomes" id="UP000601435">
    <property type="component" value="Unassembled WGS sequence"/>
</dbReference>
<feature type="signal peptide" evidence="2">
    <location>
        <begin position="1"/>
        <end position="19"/>
    </location>
</feature>
<evidence type="ECO:0000256" key="2">
    <source>
        <dbReference type="SAM" id="SignalP"/>
    </source>
</evidence>
<sequence length="211" mass="24057">MFALLLVAFLCGVTADSQAERPSSLRGMEPLAFWAEERRLGDDRRRHWRQEHEHEGEEKDEPWEHQEHHEHEDHREDHWEHHEDHWEHHEDEEHWRPHWGPHPDPRECFPPFDFCQSCVDGGCMGTPCKARCSMCDPCQTCNGFGECIGPTCEIQCALCDSCQTCVGGQCIGSSCQDRCLSCNTMPMMCPNGQTSIPGSCMNGNCMPGSCV</sequence>
<gene>
    <name evidence="3" type="ORF">SNEC2469_LOCUS17934</name>
</gene>
<accession>A0A812VPG8</accession>
<name>A0A812VPG8_9DINO</name>
<evidence type="ECO:0000256" key="1">
    <source>
        <dbReference type="SAM" id="MobiDB-lite"/>
    </source>
</evidence>
<keyword evidence="2" id="KW-0732">Signal</keyword>
<protein>
    <submittedName>
        <fullName evidence="3">Uncharacterized protein</fullName>
    </submittedName>
</protein>
<evidence type="ECO:0000313" key="4">
    <source>
        <dbReference type="Proteomes" id="UP000601435"/>
    </source>
</evidence>
<feature type="chain" id="PRO_5032870234" evidence="2">
    <location>
        <begin position="20"/>
        <end position="211"/>
    </location>
</feature>
<keyword evidence="4" id="KW-1185">Reference proteome</keyword>
<reference evidence="3" key="1">
    <citation type="submission" date="2021-02" db="EMBL/GenBank/DDBJ databases">
        <authorList>
            <person name="Dougan E. K."/>
            <person name="Rhodes N."/>
            <person name="Thang M."/>
            <person name="Chan C."/>
        </authorList>
    </citation>
    <scope>NUCLEOTIDE SEQUENCE</scope>
</reference>
<feature type="region of interest" description="Disordered" evidence="1">
    <location>
        <begin position="49"/>
        <end position="76"/>
    </location>
</feature>
<evidence type="ECO:0000313" key="3">
    <source>
        <dbReference type="EMBL" id="CAE7635643.1"/>
    </source>
</evidence>
<comment type="caution">
    <text evidence="3">The sequence shown here is derived from an EMBL/GenBank/DDBJ whole genome shotgun (WGS) entry which is preliminary data.</text>
</comment>
<dbReference type="EMBL" id="CAJNJA010029889">
    <property type="protein sequence ID" value="CAE7635643.1"/>
    <property type="molecule type" value="Genomic_DNA"/>
</dbReference>
<dbReference type="AlphaFoldDB" id="A0A812VPG8"/>